<evidence type="ECO:0000313" key="10">
    <source>
        <dbReference type="EMBL" id="GAA2411110.1"/>
    </source>
</evidence>
<feature type="transmembrane region" description="Helical" evidence="7">
    <location>
        <begin position="134"/>
        <end position="150"/>
    </location>
</feature>
<feature type="transmembrane region" description="Helical" evidence="7">
    <location>
        <begin position="37"/>
        <end position="56"/>
    </location>
</feature>
<feature type="transmembrane region" description="Helical" evidence="7">
    <location>
        <begin position="196"/>
        <end position="217"/>
    </location>
</feature>
<feature type="region of interest" description="Disordered" evidence="8">
    <location>
        <begin position="1"/>
        <end position="28"/>
    </location>
</feature>
<evidence type="ECO:0000256" key="1">
    <source>
        <dbReference type="ARBA" id="ARBA00004651"/>
    </source>
</evidence>
<gene>
    <name evidence="10" type="ORF">GCM10010191_20210</name>
</gene>
<feature type="transmembrane region" description="Helical" evidence="7">
    <location>
        <begin position="97"/>
        <end position="114"/>
    </location>
</feature>
<evidence type="ECO:0000313" key="11">
    <source>
        <dbReference type="Proteomes" id="UP001501231"/>
    </source>
</evidence>
<proteinExistence type="inferred from homology"/>
<feature type="domain" description="ABC transmembrane type-1" evidence="9">
    <location>
        <begin position="90"/>
        <end position="270"/>
    </location>
</feature>
<protein>
    <submittedName>
        <fullName evidence="10">ABC transporter permease</fullName>
    </submittedName>
</protein>
<keyword evidence="6 7" id="KW-0472">Membrane</keyword>
<organism evidence="10 11">
    <name type="scientific">Actinomadura vinacea</name>
    <dbReference type="NCBI Taxonomy" id="115336"/>
    <lineage>
        <taxon>Bacteria</taxon>
        <taxon>Bacillati</taxon>
        <taxon>Actinomycetota</taxon>
        <taxon>Actinomycetes</taxon>
        <taxon>Streptosporangiales</taxon>
        <taxon>Thermomonosporaceae</taxon>
        <taxon>Actinomadura</taxon>
    </lineage>
</organism>
<name>A0ABP5VSU2_9ACTN</name>
<dbReference type="CDD" id="cd06261">
    <property type="entry name" value="TM_PBP2"/>
    <property type="match status" value="1"/>
</dbReference>
<dbReference type="PANTHER" id="PTHR30151:SF38">
    <property type="entry name" value="ALIPHATIC SULFONATES TRANSPORT PERMEASE PROTEIN SSUC-RELATED"/>
    <property type="match status" value="1"/>
</dbReference>
<dbReference type="InterPro" id="IPR000515">
    <property type="entry name" value="MetI-like"/>
</dbReference>
<keyword evidence="2 7" id="KW-0813">Transport</keyword>
<accession>A0ABP5VSU2</accession>
<dbReference type="EMBL" id="BAAARW010000006">
    <property type="protein sequence ID" value="GAA2411110.1"/>
    <property type="molecule type" value="Genomic_DNA"/>
</dbReference>
<evidence type="ECO:0000256" key="3">
    <source>
        <dbReference type="ARBA" id="ARBA00022475"/>
    </source>
</evidence>
<comment type="similarity">
    <text evidence="7">Belongs to the binding-protein-dependent transport system permease family.</text>
</comment>
<dbReference type="Gene3D" id="1.10.3720.10">
    <property type="entry name" value="MetI-like"/>
    <property type="match status" value="1"/>
</dbReference>
<dbReference type="RefSeq" id="WP_344588419.1">
    <property type="nucleotide sequence ID" value="NZ_BAAARW010000006.1"/>
</dbReference>
<evidence type="ECO:0000256" key="7">
    <source>
        <dbReference type="RuleBase" id="RU363032"/>
    </source>
</evidence>
<keyword evidence="5 7" id="KW-1133">Transmembrane helix</keyword>
<feature type="transmembrane region" description="Helical" evidence="7">
    <location>
        <begin position="251"/>
        <end position="273"/>
    </location>
</feature>
<evidence type="ECO:0000256" key="6">
    <source>
        <dbReference type="ARBA" id="ARBA00023136"/>
    </source>
</evidence>
<evidence type="ECO:0000256" key="8">
    <source>
        <dbReference type="SAM" id="MobiDB-lite"/>
    </source>
</evidence>
<dbReference type="Proteomes" id="UP001501231">
    <property type="component" value="Unassembled WGS sequence"/>
</dbReference>
<dbReference type="PANTHER" id="PTHR30151">
    <property type="entry name" value="ALKANE SULFONATE ABC TRANSPORTER-RELATED, MEMBRANE SUBUNIT"/>
    <property type="match status" value="1"/>
</dbReference>
<comment type="caution">
    <text evidence="10">The sequence shown here is derived from an EMBL/GenBank/DDBJ whole genome shotgun (WGS) entry which is preliminary data.</text>
</comment>
<reference evidence="11" key="1">
    <citation type="journal article" date="2019" name="Int. J. Syst. Evol. Microbiol.">
        <title>The Global Catalogue of Microorganisms (GCM) 10K type strain sequencing project: providing services to taxonomists for standard genome sequencing and annotation.</title>
        <authorList>
            <consortium name="The Broad Institute Genomics Platform"/>
            <consortium name="The Broad Institute Genome Sequencing Center for Infectious Disease"/>
            <person name="Wu L."/>
            <person name="Ma J."/>
        </authorList>
    </citation>
    <scope>NUCLEOTIDE SEQUENCE [LARGE SCALE GENOMIC DNA]</scope>
    <source>
        <strain evidence="11">JCM 3325</strain>
    </source>
</reference>
<dbReference type="Pfam" id="PF00528">
    <property type="entry name" value="BPD_transp_1"/>
    <property type="match status" value="1"/>
</dbReference>
<keyword evidence="4 7" id="KW-0812">Transmembrane</keyword>
<dbReference type="InterPro" id="IPR035906">
    <property type="entry name" value="MetI-like_sf"/>
</dbReference>
<evidence type="ECO:0000256" key="4">
    <source>
        <dbReference type="ARBA" id="ARBA00022692"/>
    </source>
</evidence>
<keyword evidence="11" id="KW-1185">Reference proteome</keyword>
<sequence>MTVTASDTTARTGSEEFRPGTRRARTKRTVRLASRRPLGAARLLGPVAVLAAWQLASSTGLLDPRQLEAPSTALRTGAQMLADGDLLPHLAASARRAGIALVCGVLLGTVLALASGLSRAGEAAVDGLVQIKRAIPTLALIPLAILWLGIGESMKITLITLSVLVPVYINTHAALRGIDYRYVELAYTVNLSRWQFVRRVALPGALPGFFTGLRLAATMSWTALVVLEQINATEGIGYVMTKARDYGQTDIIVVGLVIYATMGLVSDALVRLAERRALSWRTSLGA</sequence>
<feature type="compositionally biased region" description="Polar residues" evidence="8">
    <location>
        <begin position="1"/>
        <end position="12"/>
    </location>
</feature>
<evidence type="ECO:0000259" key="9">
    <source>
        <dbReference type="PROSITE" id="PS50928"/>
    </source>
</evidence>
<dbReference type="PROSITE" id="PS50928">
    <property type="entry name" value="ABC_TM1"/>
    <property type="match status" value="1"/>
</dbReference>
<feature type="transmembrane region" description="Helical" evidence="7">
    <location>
        <begin position="156"/>
        <end position="175"/>
    </location>
</feature>
<keyword evidence="3" id="KW-1003">Cell membrane</keyword>
<comment type="subcellular location">
    <subcellularLocation>
        <location evidence="1 7">Cell membrane</location>
        <topology evidence="1 7">Multi-pass membrane protein</topology>
    </subcellularLocation>
</comment>
<dbReference type="SUPFAM" id="SSF161098">
    <property type="entry name" value="MetI-like"/>
    <property type="match status" value="1"/>
</dbReference>
<evidence type="ECO:0000256" key="5">
    <source>
        <dbReference type="ARBA" id="ARBA00022989"/>
    </source>
</evidence>
<evidence type="ECO:0000256" key="2">
    <source>
        <dbReference type="ARBA" id="ARBA00022448"/>
    </source>
</evidence>